<keyword evidence="1" id="KW-0812">Transmembrane</keyword>
<feature type="transmembrane region" description="Helical" evidence="1">
    <location>
        <begin position="84"/>
        <end position="105"/>
    </location>
</feature>
<feature type="transmembrane region" description="Helical" evidence="1">
    <location>
        <begin position="257"/>
        <end position="277"/>
    </location>
</feature>
<sequence>MPEAYEYIGFGFGVLTFPFYCFLLEMIRRFSKESSKTNSFYYILLLHGYTDLVSLLNNFVFYTLARWGVCQHWYMWAGEPFLRAGFFLSWACNMMQAQATLLLGINRFTAIVFSQIHNKLWTSSRVAITAFICIPGLIMGTVVMFTDVYYMVYKSTGLIPRMVSKALPHVGFGVSGLLMVIYCIALIIMYMYIWYVVRQHRFSTVYENNTSSHRVNVQRRREKKLLIMSALICATQVVATSFLGYKFFHGSIDQDLSLYNFFSTMYSAMNPYFVIAFSEVIRQRCVEIFSCGSQPTKVDPQSSTLAVITSGRKTLTFGQHL</sequence>
<name>A0A811KYJ4_9BILA</name>
<dbReference type="Proteomes" id="UP000783686">
    <property type="component" value="Unassembled WGS sequence"/>
</dbReference>
<feature type="transmembrane region" description="Helical" evidence="1">
    <location>
        <begin position="225"/>
        <end position="245"/>
    </location>
</feature>
<feature type="transmembrane region" description="Helical" evidence="1">
    <location>
        <begin position="126"/>
        <end position="152"/>
    </location>
</feature>
<organism evidence="2 3">
    <name type="scientific">Bursaphelenchus okinawaensis</name>
    <dbReference type="NCBI Taxonomy" id="465554"/>
    <lineage>
        <taxon>Eukaryota</taxon>
        <taxon>Metazoa</taxon>
        <taxon>Ecdysozoa</taxon>
        <taxon>Nematoda</taxon>
        <taxon>Chromadorea</taxon>
        <taxon>Rhabditida</taxon>
        <taxon>Tylenchina</taxon>
        <taxon>Tylenchomorpha</taxon>
        <taxon>Aphelenchoidea</taxon>
        <taxon>Aphelenchoididae</taxon>
        <taxon>Bursaphelenchus</taxon>
    </lineage>
</organism>
<dbReference type="Pfam" id="PF10323">
    <property type="entry name" value="7TM_GPCR_Srv"/>
    <property type="match status" value="1"/>
</dbReference>
<evidence type="ECO:0000313" key="2">
    <source>
        <dbReference type="EMBL" id="CAD5220910.1"/>
    </source>
</evidence>
<evidence type="ECO:0000313" key="3">
    <source>
        <dbReference type="Proteomes" id="UP000614601"/>
    </source>
</evidence>
<keyword evidence="3" id="KW-1185">Reference proteome</keyword>
<dbReference type="PANTHER" id="PTHR31748:SF1">
    <property type="entry name" value="SERPENTINE RECEPTOR, CLASS V"/>
    <property type="match status" value="1"/>
</dbReference>
<gene>
    <name evidence="2" type="ORF">BOKJ2_LOCUS9180</name>
</gene>
<dbReference type="OrthoDB" id="5798218at2759"/>
<dbReference type="Gene3D" id="1.20.1070.10">
    <property type="entry name" value="Rhodopsin 7-helix transmembrane proteins"/>
    <property type="match status" value="1"/>
</dbReference>
<dbReference type="EMBL" id="CAJFDH010000004">
    <property type="protein sequence ID" value="CAD5220910.1"/>
    <property type="molecule type" value="Genomic_DNA"/>
</dbReference>
<proteinExistence type="predicted"/>
<keyword evidence="1" id="KW-0472">Membrane</keyword>
<feature type="transmembrane region" description="Helical" evidence="1">
    <location>
        <begin position="6"/>
        <end position="27"/>
    </location>
</feature>
<evidence type="ECO:0000256" key="1">
    <source>
        <dbReference type="SAM" id="Phobius"/>
    </source>
</evidence>
<evidence type="ECO:0008006" key="4">
    <source>
        <dbReference type="Google" id="ProtNLM"/>
    </source>
</evidence>
<accession>A0A811KYJ4</accession>
<keyword evidence="1" id="KW-1133">Transmembrane helix</keyword>
<comment type="caution">
    <text evidence="2">The sequence shown here is derived from an EMBL/GenBank/DDBJ whole genome shotgun (WGS) entry which is preliminary data.</text>
</comment>
<dbReference type="Proteomes" id="UP000614601">
    <property type="component" value="Unassembled WGS sequence"/>
</dbReference>
<reference evidence="2" key="1">
    <citation type="submission" date="2020-09" db="EMBL/GenBank/DDBJ databases">
        <authorList>
            <person name="Kikuchi T."/>
        </authorList>
    </citation>
    <scope>NUCLEOTIDE SEQUENCE</scope>
    <source>
        <strain evidence="2">SH1</strain>
    </source>
</reference>
<feature type="transmembrane region" description="Helical" evidence="1">
    <location>
        <begin position="172"/>
        <end position="193"/>
    </location>
</feature>
<dbReference type="SUPFAM" id="SSF81321">
    <property type="entry name" value="Family A G protein-coupled receptor-like"/>
    <property type="match status" value="1"/>
</dbReference>
<dbReference type="InterPro" id="IPR019426">
    <property type="entry name" value="7TM_GPCR_serpentine_rcpt_Srv"/>
</dbReference>
<dbReference type="PANTHER" id="PTHR31748">
    <property type="entry name" value="SERPENTINE RECEPTOR, CLASS V"/>
    <property type="match status" value="1"/>
</dbReference>
<dbReference type="CDD" id="cd00637">
    <property type="entry name" value="7tm_classA_rhodopsin-like"/>
    <property type="match status" value="1"/>
</dbReference>
<protein>
    <recommendedName>
        <fullName evidence="4">G_PROTEIN_RECEP_F1_2 domain-containing protein</fullName>
    </recommendedName>
</protein>
<dbReference type="EMBL" id="CAJFCW020000004">
    <property type="protein sequence ID" value="CAG9114288.1"/>
    <property type="molecule type" value="Genomic_DNA"/>
</dbReference>
<dbReference type="AlphaFoldDB" id="A0A811KYJ4"/>
<feature type="transmembrane region" description="Helical" evidence="1">
    <location>
        <begin position="39"/>
        <end position="64"/>
    </location>
</feature>